<dbReference type="EMBL" id="KZ293654">
    <property type="protein sequence ID" value="PBK94487.1"/>
    <property type="molecule type" value="Genomic_DNA"/>
</dbReference>
<dbReference type="Proteomes" id="UP000217790">
    <property type="component" value="Unassembled WGS sequence"/>
</dbReference>
<evidence type="ECO:0000313" key="1">
    <source>
        <dbReference type="EMBL" id="PBK94487.1"/>
    </source>
</evidence>
<protein>
    <submittedName>
        <fullName evidence="1">Uncharacterized protein</fullName>
    </submittedName>
</protein>
<organism evidence="1 2">
    <name type="scientific">Armillaria gallica</name>
    <name type="common">Bulbous honey fungus</name>
    <name type="synonym">Armillaria bulbosa</name>
    <dbReference type="NCBI Taxonomy" id="47427"/>
    <lineage>
        <taxon>Eukaryota</taxon>
        <taxon>Fungi</taxon>
        <taxon>Dikarya</taxon>
        <taxon>Basidiomycota</taxon>
        <taxon>Agaricomycotina</taxon>
        <taxon>Agaricomycetes</taxon>
        <taxon>Agaricomycetidae</taxon>
        <taxon>Agaricales</taxon>
        <taxon>Marasmiineae</taxon>
        <taxon>Physalacriaceae</taxon>
        <taxon>Armillaria</taxon>
    </lineage>
</organism>
<name>A0A2H3DZG4_ARMGA</name>
<proteinExistence type="predicted"/>
<dbReference type="AlphaFoldDB" id="A0A2H3DZG4"/>
<dbReference type="InParanoid" id="A0A2H3DZG4"/>
<evidence type="ECO:0000313" key="2">
    <source>
        <dbReference type="Proteomes" id="UP000217790"/>
    </source>
</evidence>
<gene>
    <name evidence="1" type="ORF">ARMGADRAFT_1164625</name>
</gene>
<sequence length="119" mass="14151">MGQWWYIINIDTREHLGCWGKLGEFFFDSRRLWRYQLPVRGVMGGLSYLVYRRQCRRLPPPEELDEIKTLPGTDAEKTFLTLAVNTYKEIRAGDGYDLRGMVLRNLTMKFYVRRDVVVK</sequence>
<reference evidence="2" key="1">
    <citation type="journal article" date="2017" name="Nat. Ecol. Evol.">
        <title>Genome expansion and lineage-specific genetic innovations in the forest pathogenic fungi Armillaria.</title>
        <authorList>
            <person name="Sipos G."/>
            <person name="Prasanna A.N."/>
            <person name="Walter M.C."/>
            <person name="O'Connor E."/>
            <person name="Balint B."/>
            <person name="Krizsan K."/>
            <person name="Kiss B."/>
            <person name="Hess J."/>
            <person name="Varga T."/>
            <person name="Slot J."/>
            <person name="Riley R."/>
            <person name="Boka B."/>
            <person name="Rigling D."/>
            <person name="Barry K."/>
            <person name="Lee J."/>
            <person name="Mihaltcheva S."/>
            <person name="LaButti K."/>
            <person name="Lipzen A."/>
            <person name="Waldron R."/>
            <person name="Moloney N.M."/>
            <person name="Sperisen C."/>
            <person name="Kredics L."/>
            <person name="Vagvoelgyi C."/>
            <person name="Patrignani A."/>
            <person name="Fitzpatrick D."/>
            <person name="Nagy I."/>
            <person name="Doyle S."/>
            <person name="Anderson J.B."/>
            <person name="Grigoriev I.V."/>
            <person name="Gueldener U."/>
            <person name="Muensterkoetter M."/>
            <person name="Nagy L.G."/>
        </authorList>
    </citation>
    <scope>NUCLEOTIDE SEQUENCE [LARGE SCALE GENOMIC DNA]</scope>
    <source>
        <strain evidence="2">Ar21-2</strain>
    </source>
</reference>
<accession>A0A2H3DZG4</accession>
<keyword evidence="2" id="KW-1185">Reference proteome</keyword>
<dbReference type="OrthoDB" id="2588098at2759"/>